<evidence type="ECO:0000313" key="2">
    <source>
        <dbReference type="EMBL" id="KAL0015928.1"/>
    </source>
</evidence>
<feature type="region of interest" description="Disordered" evidence="1">
    <location>
        <begin position="1"/>
        <end position="29"/>
    </location>
</feature>
<keyword evidence="3" id="KW-1185">Reference proteome</keyword>
<dbReference type="Proteomes" id="UP001459277">
    <property type="component" value="Unassembled WGS sequence"/>
</dbReference>
<comment type="caution">
    <text evidence="2">The sequence shown here is derived from an EMBL/GenBank/DDBJ whole genome shotgun (WGS) entry which is preliminary data.</text>
</comment>
<dbReference type="AlphaFoldDB" id="A0AAW2E2A7"/>
<feature type="compositionally biased region" description="Low complexity" evidence="1">
    <location>
        <begin position="15"/>
        <end position="29"/>
    </location>
</feature>
<feature type="region of interest" description="Disordered" evidence="1">
    <location>
        <begin position="313"/>
        <end position="358"/>
    </location>
</feature>
<dbReference type="PANTHER" id="PTHR45125">
    <property type="entry name" value="F21J9.4-RELATED"/>
    <property type="match status" value="1"/>
</dbReference>
<feature type="compositionally biased region" description="Gly residues" evidence="1">
    <location>
        <begin position="333"/>
        <end position="358"/>
    </location>
</feature>
<accession>A0AAW2E2A7</accession>
<organism evidence="2 3">
    <name type="scientific">Lithocarpus litseifolius</name>
    <dbReference type="NCBI Taxonomy" id="425828"/>
    <lineage>
        <taxon>Eukaryota</taxon>
        <taxon>Viridiplantae</taxon>
        <taxon>Streptophyta</taxon>
        <taxon>Embryophyta</taxon>
        <taxon>Tracheophyta</taxon>
        <taxon>Spermatophyta</taxon>
        <taxon>Magnoliopsida</taxon>
        <taxon>eudicotyledons</taxon>
        <taxon>Gunneridae</taxon>
        <taxon>Pentapetalae</taxon>
        <taxon>rosids</taxon>
        <taxon>fabids</taxon>
        <taxon>Fagales</taxon>
        <taxon>Fagaceae</taxon>
        <taxon>Lithocarpus</taxon>
    </lineage>
</organism>
<protein>
    <submittedName>
        <fullName evidence="2">Uncharacterized protein</fullName>
    </submittedName>
</protein>
<evidence type="ECO:0000256" key="1">
    <source>
        <dbReference type="SAM" id="MobiDB-lite"/>
    </source>
</evidence>
<gene>
    <name evidence="2" type="ORF">SO802_002997</name>
</gene>
<reference evidence="2 3" key="1">
    <citation type="submission" date="2024-01" db="EMBL/GenBank/DDBJ databases">
        <title>A telomere-to-telomere, gap-free genome of sweet tea (Lithocarpus litseifolius).</title>
        <authorList>
            <person name="Zhou J."/>
        </authorList>
    </citation>
    <scope>NUCLEOTIDE SEQUENCE [LARGE SCALE GENOMIC DNA]</scope>
    <source>
        <strain evidence="2">Zhou-2022a</strain>
        <tissue evidence="2">Leaf</tissue>
    </source>
</reference>
<proteinExistence type="predicted"/>
<dbReference type="PANTHER" id="PTHR45125:SF3">
    <property type="entry name" value="NO-APICAL-MERISTEM-ASSOCIATED CARBOXY-TERMINAL DOMAIN PROTEIN"/>
    <property type="match status" value="1"/>
</dbReference>
<feature type="compositionally biased region" description="Polar residues" evidence="1">
    <location>
        <begin position="274"/>
        <end position="291"/>
    </location>
</feature>
<dbReference type="EMBL" id="JAZDWU010000001">
    <property type="protein sequence ID" value="KAL0015928.1"/>
    <property type="molecule type" value="Genomic_DNA"/>
</dbReference>
<evidence type="ECO:0000313" key="3">
    <source>
        <dbReference type="Proteomes" id="UP001459277"/>
    </source>
</evidence>
<name>A0AAW2E2A7_9ROSI</name>
<feature type="region of interest" description="Disordered" evidence="1">
    <location>
        <begin position="260"/>
        <end position="295"/>
    </location>
</feature>
<sequence length="358" mass="39053">MSLPLTRHSLSSYRPDSSSTLPPTSPSTSDPPFTLISLARLIISLRPMPPITSDPLLFRQSISVYYLDAIILLLFLLNEKFYHLISEHPFVLIQNFHEWTECICIGMEVYIFFSNFMEPRRDTELHRDLTYFTGIMNGDIEIDSQLLETSQNTPVSVSDFPPPPPPQVENASSTKGKWGSNFSVEEDKLLVSAWLNTSVDVINSNEQTQNTFRQRVWEFFMQYNTSSTTRTVISLLSHWGAISEMTNKFAGCMAQVNAQHQSGITEEDKPKFTDPNNAKSRSFVPPTSESISIGEADYGSGLDDYLLSCGGGGGGGRVSGGSDDDDGGDRRVGSGGGGSVGTGGSGGSSGSDGGCRWL</sequence>
<feature type="region of interest" description="Disordered" evidence="1">
    <location>
        <begin position="153"/>
        <end position="177"/>
    </location>
</feature>